<proteinExistence type="inferred from homology"/>
<dbReference type="NCBIfam" id="TIGR02532">
    <property type="entry name" value="IV_pilin_GFxxxE"/>
    <property type="match status" value="1"/>
</dbReference>
<dbReference type="PROSITE" id="PS00409">
    <property type="entry name" value="PROKAR_NTER_METHYL"/>
    <property type="match status" value="1"/>
</dbReference>
<gene>
    <name evidence="12" type="primary">gspG</name>
    <name evidence="12" type="ORF">H8K26_13645</name>
</gene>
<dbReference type="PRINTS" id="PR00813">
    <property type="entry name" value="BCTERIALGSPG"/>
</dbReference>
<keyword evidence="8 10" id="KW-1133">Transmembrane helix</keyword>
<feature type="domain" description="Type II secretion system protein GspG C-terminal" evidence="11">
    <location>
        <begin position="40"/>
        <end position="148"/>
    </location>
</feature>
<evidence type="ECO:0000313" key="13">
    <source>
        <dbReference type="Proteomes" id="UP000637632"/>
    </source>
</evidence>
<dbReference type="InterPro" id="IPR045584">
    <property type="entry name" value="Pilin-like"/>
</dbReference>
<feature type="transmembrane region" description="Helical" evidence="10">
    <location>
        <begin position="20"/>
        <end position="42"/>
    </location>
</feature>
<evidence type="ECO:0000256" key="1">
    <source>
        <dbReference type="ARBA" id="ARBA00004377"/>
    </source>
</evidence>
<dbReference type="EMBL" id="JACOFT010000005">
    <property type="protein sequence ID" value="MBC3812485.1"/>
    <property type="molecule type" value="Genomic_DNA"/>
</dbReference>
<dbReference type="Gene3D" id="3.30.700.10">
    <property type="entry name" value="Glycoprotein, Type 4 Pilin"/>
    <property type="match status" value="1"/>
</dbReference>
<evidence type="ECO:0000256" key="8">
    <source>
        <dbReference type="ARBA" id="ARBA00022989"/>
    </source>
</evidence>
<dbReference type="InterPro" id="IPR012902">
    <property type="entry name" value="N_methyl_site"/>
</dbReference>
<keyword evidence="5" id="KW-0488">Methylation</keyword>
<evidence type="ECO:0000256" key="7">
    <source>
        <dbReference type="ARBA" id="ARBA00022692"/>
    </source>
</evidence>
<evidence type="ECO:0000259" key="11">
    <source>
        <dbReference type="Pfam" id="PF08334"/>
    </source>
</evidence>
<sequence length="158" mass="16845">MHSKQQLQTGLLKKHAGFTLLEMLVVMVIIGLLAGLVGPRIFGKVDSSKVQTAQTQIKMLESALNIMRLDVGQTPPQDQGLQWLLAAPQDPSLQSLWKGPYIEGSVPADPWGNPYQYKTPGVDNKAFSVYSFGADGKAGGEGLNADIGLGANVAPTTK</sequence>
<dbReference type="InterPro" id="IPR000983">
    <property type="entry name" value="Bac_GSPG_pilin"/>
</dbReference>
<dbReference type="Pfam" id="PF07963">
    <property type="entry name" value="N_methyl"/>
    <property type="match status" value="1"/>
</dbReference>
<organism evidence="12 13">
    <name type="scientific">Undibacterium aquatile</name>
    <dbReference type="NCBI Taxonomy" id="1537398"/>
    <lineage>
        <taxon>Bacteria</taxon>
        <taxon>Pseudomonadati</taxon>
        <taxon>Pseudomonadota</taxon>
        <taxon>Betaproteobacteria</taxon>
        <taxon>Burkholderiales</taxon>
        <taxon>Oxalobacteraceae</taxon>
        <taxon>Undibacterium</taxon>
    </lineage>
</organism>
<name>A0ABR6XIM1_9BURK</name>
<evidence type="ECO:0000256" key="5">
    <source>
        <dbReference type="ARBA" id="ARBA00022481"/>
    </source>
</evidence>
<keyword evidence="6" id="KW-0997">Cell inner membrane</keyword>
<evidence type="ECO:0000313" key="12">
    <source>
        <dbReference type="EMBL" id="MBC3812485.1"/>
    </source>
</evidence>
<dbReference type="PANTHER" id="PTHR30093:SF45">
    <property type="entry name" value="TYPE II SECRETION SYSTEM CORE PROTEIN G"/>
    <property type="match status" value="1"/>
</dbReference>
<keyword evidence="7 10" id="KW-0812">Transmembrane</keyword>
<comment type="caution">
    <text evidence="12">The sequence shown here is derived from an EMBL/GenBank/DDBJ whole genome shotgun (WGS) entry which is preliminary data.</text>
</comment>
<dbReference type="PANTHER" id="PTHR30093">
    <property type="entry name" value="GENERAL SECRETION PATHWAY PROTEIN G"/>
    <property type="match status" value="1"/>
</dbReference>
<evidence type="ECO:0000256" key="9">
    <source>
        <dbReference type="ARBA" id="ARBA00023136"/>
    </source>
</evidence>
<dbReference type="InterPro" id="IPR013545">
    <property type="entry name" value="T2SS_protein-GspG_C"/>
</dbReference>
<evidence type="ECO:0000256" key="10">
    <source>
        <dbReference type="SAM" id="Phobius"/>
    </source>
</evidence>
<dbReference type="InterPro" id="IPR010054">
    <property type="entry name" value="Type2_sec_GspG"/>
</dbReference>
<keyword evidence="9 10" id="KW-0472">Membrane</keyword>
<dbReference type="SUPFAM" id="SSF54523">
    <property type="entry name" value="Pili subunits"/>
    <property type="match status" value="1"/>
</dbReference>
<dbReference type="Proteomes" id="UP000637632">
    <property type="component" value="Unassembled WGS sequence"/>
</dbReference>
<reference evidence="12 13" key="1">
    <citation type="submission" date="2020-08" db="EMBL/GenBank/DDBJ databases">
        <title>Novel species isolated from subtropical streams in China.</title>
        <authorList>
            <person name="Lu H."/>
        </authorList>
    </citation>
    <scope>NUCLEOTIDE SEQUENCE [LARGE SCALE GENOMIC DNA]</scope>
    <source>
        <strain evidence="12 13">CCTCC AB 2015119</strain>
    </source>
</reference>
<keyword evidence="13" id="KW-1185">Reference proteome</keyword>
<dbReference type="RefSeq" id="WP_190480277.1">
    <property type="nucleotide sequence ID" value="NZ_JACOFT010000005.1"/>
</dbReference>
<comment type="subcellular location">
    <subcellularLocation>
        <location evidence="1">Cell inner membrane</location>
        <topology evidence="1">Single-pass membrane protein</topology>
    </subcellularLocation>
</comment>
<evidence type="ECO:0000256" key="4">
    <source>
        <dbReference type="ARBA" id="ARBA00022475"/>
    </source>
</evidence>
<dbReference type="NCBIfam" id="TIGR01710">
    <property type="entry name" value="typeII_sec_gspG"/>
    <property type="match status" value="1"/>
</dbReference>
<evidence type="ECO:0000256" key="2">
    <source>
        <dbReference type="ARBA" id="ARBA00009984"/>
    </source>
</evidence>
<evidence type="ECO:0000256" key="6">
    <source>
        <dbReference type="ARBA" id="ARBA00022519"/>
    </source>
</evidence>
<dbReference type="Pfam" id="PF08334">
    <property type="entry name" value="T2SSG"/>
    <property type="match status" value="1"/>
</dbReference>
<comment type="similarity">
    <text evidence="2">Belongs to the GSP G family.</text>
</comment>
<protein>
    <recommendedName>
        <fullName evidence="3">Type II secretion system core protein G</fullName>
    </recommendedName>
</protein>
<accession>A0ABR6XIM1</accession>
<evidence type="ECO:0000256" key="3">
    <source>
        <dbReference type="ARBA" id="ARBA00020042"/>
    </source>
</evidence>
<keyword evidence="4" id="KW-1003">Cell membrane</keyword>